<dbReference type="AlphaFoldDB" id="A0A5E4Q251"/>
<evidence type="ECO:0000313" key="1">
    <source>
        <dbReference type="EMBL" id="VVC92377.1"/>
    </source>
</evidence>
<dbReference type="EMBL" id="FZQP02001293">
    <property type="protein sequence ID" value="VVC92377.1"/>
    <property type="molecule type" value="Genomic_DNA"/>
</dbReference>
<feature type="non-terminal residue" evidence="1">
    <location>
        <position position="106"/>
    </location>
</feature>
<protein>
    <submittedName>
        <fullName evidence="1">Uncharacterized protein</fullName>
    </submittedName>
</protein>
<evidence type="ECO:0000313" key="2">
    <source>
        <dbReference type="Proteomes" id="UP000324832"/>
    </source>
</evidence>
<accession>A0A5E4Q251</accession>
<sequence>ATIASSGSAGGIPPSWEPFYCVLQQDRRILTAYTSEELAAPTSNTEYSTRSLPRVRIDSGTQSVNGGVRLRCWAAPPSITEEEIEDEIDDDAVSLRALPLNVFVAN</sequence>
<dbReference type="Proteomes" id="UP000324832">
    <property type="component" value="Unassembled WGS sequence"/>
</dbReference>
<keyword evidence="2" id="KW-1185">Reference proteome</keyword>
<organism evidence="1 2">
    <name type="scientific">Leptidea sinapis</name>
    <dbReference type="NCBI Taxonomy" id="189913"/>
    <lineage>
        <taxon>Eukaryota</taxon>
        <taxon>Metazoa</taxon>
        <taxon>Ecdysozoa</taxon>
        <taxon>Arthropoda</taxon>
        <taxon>Hexapoda</taxon>
        <taxon>Insecta</taxon>
        <taxon>Pterygota</taxon>
        <taxon>Neoptera</taxon>
        <taxon>Endopterygota</taxon>
        <taxon>Lepidoptera</taxon>
        <taxon>Glossata</taxon>
        <taxon>Ditrysia</taxon>
        <taxon>Papilionoidea</taxon>
        <taxon>Pieridae</taxon>
        <taxon>Dismorphiinae</taxon>
        <taxon>Leptidea</taxon>
    </lineage>
</organism>
<gene>
    <name evidence="1" type="ORF">LSINAPIS_LOCUS4842</name>
</gene>
<feature type="non-terminal residue" evidence="1">
    <location>
        <position position="1"/>
    </location>
</feature>
<name>A0A5E4Q251_9NEOP</name>
<reference evidence="1 2" key="1">
    <citation type="submission" date="2017-07" db="EMBL/GenBank/DDBJ databases">
        <authorList>
            <person name="Talla V."/>
            <person name="Backstrom N."/>
        </authorList>
    </citation>
    <scope>NUCLEOTIDE SEQUENCE [LARGE SCALE GENOMIC DNA]</scope>
</reference>
<proteinExistence type="predicted"/>